<accession>A0ABP1DQJ1</accession>
<gene>
    <name evidence="2" type="ORF">GFSPODELE1_LOCUS7155</name>
</gene>
<feature type="chain" id="PRO_5045233928" description="F-box domain-containing protein" evidence="1">
    <location>
        <begin position="19"/>
        <end position="436"/>
    </location>
</feature>
<proteinExistence type="predicted"/>
<evidence type="ECO:0000313" key="3">
    <source>
        <dbReference type="Proteomes" id="UP001497453"/>
    </source>
</evidence>
<dbReference type="Proteomes" id="UP001497453">
    <property type="component" value="Chromosome 5"/>
</dbReference>
<sequence>MTSLIFSGWLILLMVAFSVTISDVDDGKRKVLVPTESDFIPRHSSKKRRRLTTSTAAIMSRRLPQELIDEIVDYLQYDKRSLKSCALAGRIFLPRCRKHLFRSLLVRKYGPDPYKLRFYTHVSSNIRELTIQGNLCSEVAYCSRFIDYGLIESLHLEGSKYDWTDIQWTISPGQLPHFAALRDLSLYRVYFPSFADMKSTLSSLRKLNTLSMDFEDWRYSVITTTNIDACIFPLSVHKLHMRLNMVTLPGLVPQILLHSAGDSLRHLSLDIMSTAKPALEIMNHLDCSRNTSLEFLTFHFTWHIQRPPWITWRDDQPLMSILLSRIHSSQLHSITFHINFMHTEVLNPRWLRVLDLSFLDRLAEPGKCYPGALSREQLKRAETATKNLRNVKLVLDFPRALGSHTFALVCKILQAQLPTLASKGLLNITEAATAAS</sequence>
<evidence type="ECO:0008006" key="4">
    <source>
        <dbReference type="Google" id="ProtNLM"/>
    </source>
</evidence>
<protein>
    <recommendedName>
        <fullName evidence="4">F-box domain-containing protein</fullName>
    </recommendedName>
</protein>
<name>A0ABP1DQJ1_9APHY</name>
<keyword evidence="3" id="KW-1185">Reference proteome</keyword>
<evidence type="ECO:0000313" key="2">
    <source>
        <dbReference type="EMBL" id="CAL1709032.1"/>
    </source>
</evidence>
<dbReference type="EMBL" id="OZ037948">
    <property type="protein sequence ID" value="CAL1709032.1"/>
    <property type="molecule type" value="Genomic_DNA"/>
</dbReference>
<dbReference type="SUPFAM" id="SSF52047">
    <property type="entry name" value="RNI-like"/>
    <property type="match status" value="1"/>
</dbReference>
<feature type="signal peptide" evidence="1">
    <location>
        <begin position="1"/>
        <end position="18"/>
    </location>
</feature>
<evidence type="ECO:0000256" key="1">
    <source>
        <dbReference type="SAM" id="SignalP"/>
    </source>
</evidence>
<reference evidence="3" key="1">
    <citation type="submission" date="2024-04" db="EMBL/GenBank/DDBJ databases">
        <authorList>
            <person name="Shaw F."/>
            <person name="Minotto A."/>
        </authorList>
    </citation>
    <scope>NUCLEOTIDE SEQUENCE [LARGE SCALE GENOMIC DNA]</scope>
</reference>
<keyword evidence="1" id="KW-0732">Signal</keyword>
<organism evidence="2 3">
    <name type="scientific">Somion occarium</name>
    <dbReference type="NCBI Taxonomy" id="3059160"/>
    <lineage>
        <taxon>Eukaryota</taxon>
        <taxon>Fungi</taxon>
        <taxon>Dikarya</taxon>
        <taxon>Basidiomycota</taxon>
        <taxon>Agaricomycotina</taxon>
        <taxon>Agaricomycetes</taxon>
        <taxon>Polyporales</taxon>
        <taxon>Cerrenaceae</taxon>
        <taxon>Somion</taxon>
    </lineage>
</organism>